<dbReference type="AlphaFoldDB" id="A0A5J9TYU1"/>
<feature type="compositionally biased region" description="Low complexity" evidence="3">
    <location>
        <begin position="229"/>
        <end position="242"/>
    </location>
</feature>
<gene>
    <name evidence="5" type="ORF">EJB05_39575</name>
</gene>
<dbReference type="Gramene" id="TVU16028">
    <property type="protein sequence ID" value="TVU16028"/>
    <property type="gene ID" value="EJB05_39575"/>
</dbReference>
<dbReference type="PANTHER" id="PTHR48029">
    <property type="entry name" value="NUCLEOLAR PROTEIN 8"/>
    <property type="match status" value="1"/>
</dbReference>
<dbReference type="InterPro" id="IPR012677">
    <property type="entry name" value="Nucleotide-bd_a/b_plait_sf"/>
</dbReference>
<dbReference type="GO" id="GO:0003723">
    <property type="term" value="F:RNA binding"/>
    <property type="evidence" value="ECO:0007669"/>
    <property type="project" value="UniProtKB-UniRule"/>
</dbReference>
<dbReference type="GO" id="GO:0009507">
    <property type="term" value="C:chloroplast"/>
    <property type="evidence" value="ECO:0007669"/>
    <property type="project" value="TreeGrafter"/>
</dbReference>
<keyword evidence="1 2" id="KW-0694">RNA-binding</keyword>
<proteinExistence type="predicted"/>
<keyword evidence="6" id="KW-1185">Reference proteome</keyword>
<evidence type="ECO:0000256" key="2">
    <source>
        <dbReference type="PROSITE-ProRule" id="PRU00176"/>
    </source>
</evidence>
<feature type="region of interest" description="Disordered" evidence="3">
    <location>
        <begin position="217"/>
        <end position="255"/>
    </location>
</feature>
<dbReference type="Pfam" id="PF00076">
    <property type="entry name" value="RRM_1"/>
    <property type="match status" value="1"/>
</dbReference>
<evidence type="ECO:0000256" key="3">
    <source>
        <dbReference type="SAM" id="MobiDB-lite"/>
    </source>
</evidence>
<dbReference type="Proteomes" id="UP000324897">
    <property type="component" value="Unassembled WGS sequence"/>
</dbReference>
<reference evidence="5 6" key="1">
    <citation type="journal article" date="2019" name="Sci. Rep.">
        <title>A high-quality genome of Eragrostis curvula grass provides insights into Poaceae evolution and supports new strategies to enhance forage quality.</title>
        <authorList>
            <person name="Carballo J."/>
            <person name="Santos B.A.C.M."/>
            <person name="Zappacosta D."/>
            <person name="Garbus I."/>
            <person name="Selva J.P."/>
            <person name="Gallo C.A."/>
            <person name="Diaz A."/>
            <person name="Albertini E."/>
            <person name="Caccamo M."/>
            <person name="Echenique V."/>
        </authorList>
    </citation>
    <scope>NUCLEOTIDE SEQUENCE [LARGE SCALE GENOMIC DNA]</scope>
    <source>
        <strain evidence="6">cv. Victoria</strain>
        <tissue evidence="5">Leaf</tissue>
    </source>
</reference>
<dbReference type="PANTHER" id="PTHR48029:SF1">
    <property type="entry name" value="NUCLEOLAR PROTEIN 8"/>
    <property type="match status" value="1"/>
</dbReference>
<evidence type="ECO:0000256" key="1">
    <source>
        <dbReference type="ARBA" id="ARBA00022884"/>
    </source>
</evidence>
<dbReference type="OrthoDB" id="439808at2759"/>
<evidence type="ECO:0000259" key="4">
    <source>
        <dbReference type="PROSITE" id="PS50102"/>
    </source>
</evidence>
<dbReference type="InterPro" id="IPR035979">
    <property type="entry name" value="RBD_domain_sf"/>
</dbReference>
<protein>
    <recommendedName>
        <fullName evidence="4">RRM domain-containing protein</fullName>
    </recommendedName>
</protein>
<dbReference type="Gene3D" id="3.30.70.330">
    <property type="match status" value="1"/>
</dbReference>
<feature type="domain" description="RRM" evidence="4">
    <location>
        <begin position="101"/>
        <end position="165"/>
    </location>
</feature>
<dbReference type="SUPFAM" id="SSF54928">
    <property type="entry name" value="RNA-binding domain, RBD"/>
    <property type="match status" value="1"/>
</dbReference>
<comment type="caution">
    <text evidence="5">The sequence shown here is derived from an EMBL/GenBank/DDBJ whole genome shotgun (WGS) entry which is preliminary data.</text>
</comment>
<accession>A0A5J9TYU1</accession>
<dbReference type="SMART" id="SM00360">
    <property type="entry name" value="RRM"/>
    <property type="match status" value="1"/>
</dbReference>
<name>A0A5J9TYU1_9POAL</name>
<dbReference type="GO" id="GO:0016554">
    <property type="term" value="P:cytidine to uridine editing"/>
    <property type="evidence" value="ECO:0007669"/>
    <property type="project" value="TreeGrafter"/>
</dbReference>
<evidence type="ECO:0000313" key="5">
    <source>
        <dbReference type="EMBL" id="TVU16028.1"/>
    </source>
</evidence>
<evidence type="ECO:0000313" key="6">
    <source>
        <dbReference type="Proteomes" id="UP000324897"/>
    </source>
</evidence>
<feature type="region of interest" description="Disordered" evidence="3">
    <location>
        <begin position="290"/>
        <end position="363"/>
    </location>
</feature>
<dbReference type="EMBL" id="RWGY01000031">
    <property type="protein sequence ID" value="TVU16028.1"/>
    <property type="molecule type" value="Genomic_DNA"/>
</dbReference>
<dbReference type="PROSITE" id="PS50102">
    <property type="entry name" value="RRM"/>
    <property type="match status" value="1"/>
</dbReference>
<organism evidence="5 6">
    <name type="scientific">Eragrostis curvula</name>
    <name type="common">weeping love grass</name>
    <dbReference type="NCBI Taxonomy" id="38414"/>
    <lineage>
        <taxon>Eukaryota</taxon>
        <taxon>Viridiplantae</taxon>
        <taxon>Streptophyta</taxon>
        <taxon>Embryophyta</taxon>
        <taxon>Tracheophyta</taxon>
        <taxon>Spermatophyta</taxon>
        <taxon>Magnoliopsida</taxon>
        <taxon>Liliopsida</taxon>
        <taxon>Poales</taxon>
        <taxon>Poaceae</taxon>
        <taxon>PACMAD clade</taxon>
        <taxon>Chloridoideae</taxon>
        <taxon>Eragrostideae</taxon>
        <taxon>Eragrostidinae</taxon>
        <taxon>Eragrostis</taxon>
    </lineage>
</organism>
<dbReference type="InterPro" id="IPR000504">
    <property type="entry name" value="RRM_dom"/>
</dbReference>
<sequence>MTIEVSEIRIGLSGFLFRRGKKLPFGVPPPPAMASAHAAFAPTVAACRGIGVSLSAYRSSASSPSRTLHPAASSGGVRNRQLLQTSTACARPPSASQIAATRLYVSGLAFRTTEESLRNAFEKFGELTEVHIVMDKLAKRPRGFAFLSYADEEEAKAAMEGMHGKTDTCRDLVGELEDLGSRCYDNPPRVEPRDLGSALLRLARRCRDALRCASCTSTTDVQPRARQRSPPLSTPASAPSSSRFHAGDSSSGLPVVPPFMPTPGWSTGPPVQFAAPDYSLHSVSGSLVHGSSYGQPDVQGFSQMPEAPPPTQPTQQFPSTPLEAPRVRQAPDPLTYPTDQIRRGRKGQGKRAEAEPSKRRRGG</sequence>
<dbReference type="GO" id="GO:1900871">
    <property type="term" value="P:chloroplast mRNA modification"/>
    <property type="evidence" value="ECO:0007669"/>
    <property type="project" value="TreeGrafter"/>
</dbReference>